<dbReference type="EMBL" id="CP000780">
    <property type="protein sequence ID" value="ABS56224.1"/>
    <property type="molecule type" value="Genomic_DNA"/>
</dbReference>
<dbReference type="InterPro" id="IPR009097">
    <property type="entry name" value="Cyclic_Pdiesterase"/>
</dbReference>
<dbReference type="GO" id="GO:0016874">
    <property type="term" value="F:ligase activity"/>
    <property type="evidence" value="ECO:0007669"/>
    <property type="project" value="UniProtKB-KW"/>
</dbReference>
<dbReference type="EC" id="3.1.4.58" evidence="2"/>
<dbReference type="NCBIfam" id="TIGR02258">
    <property type="entry name" value="2_5_ligase"/>
    <property type="match status" value="1"/>
</dbReference>
<dbReference type="GO" id="GO:0008664">
    <property type="term" value="F:RNA 2',3'-cyclic 3'-phosphodiesterase activity"/>
    <property type="evidence" value="ECO:0007669"/>
    <property type="project" value="UniProtKB-EC"/>
</dbReference>
<name>A7I913_METB6</name>
<feature type="active site" description="Proton acceptor" evidence="2">
    <location>
        <position position="128"/>
    </location>
</feature>
<dbReference type="GO" id="GO:0004113">
    <property type="term" value="F:2',3'-cyclic-nucleotide 3'-phosphodiesterase activity"/>
    <property type="evidence" value="ECO:0007669"/>
    <property type="project" value="InterPro"/>
</dbReference>
<comment type="catalytic activity">
    <reaction evidence="2">
        <text>a 3'-end 2',3'-cyclophospho-ribonucleotide-RNA + H2O = a 3'-end 2'-phospho-ribonucleotide-RNA + H(+)</text>
        <dbReference type="Rhea" id="RHEA:11828"/>
        <dbReference type="Rhea" id="RHEA-COMP:10464"/>
        <dbReference type="Rhea" id="RHEA-COMP:17353"/>
        <dbReference type="ChEBI" id="CHEBI:15377"/>
        <dbReference type="ChEBI" id="CHEBI:15378"/>
        <dbReference type="ChEBI" id="CHEBI:83064"/>
        <dbReference type="ChEBI" id="CHEBI:173113"/>
        <dbReference type="EC" id="3.1.4.58"/>
    </reaction>
</comment>
<keyword evidence="5" id="KW-1185">Reference proteome</keyword>
<accession>A7I913</accession>
<dbReference type="InterPro" id="IPR004175">
    <property type="entry name" value="RNA_CPDase"/>
</dbReference>
<feature type="short sequence motif" description="HXTX 1" evidence="2">
    <location>
        <begin position="45"/>
        <end position="48"/>
    </location>
</feature>
<organism evidence="4 5">
    <name type="scientific">Methanoregula boonei (strain DSM 21154 / JCM 14090 / 6A8)</name>
    <dbReference type="NCBI Taxonomy" id="456442"/>
    <lineage>
        <taxon>Archaea</taxon>
        <taxon>Methanobacteriati</taxon>
        <taxon>Methanobacteriota</taxon>
        <taxon>Stenosarchaea group</taxon>
        <taxon>Methanomicrobia</taxon>
        <taxon>Methanomicrobiales</taxon>
        <taxon>Methanoregulaceae</taxon>
        <taxon>Methanoregula</taxon>
    </lineage>
</organism>
<dbReference type="OrthoDB" id="44091at2157"/>
<feature type="domain" description="Phosphoesterase HXTX" evidence="3">
    <location>
        <begin position="14"/>
        <end position="81"/>
    </location>
</feature>
<dbReference type="eggNOG" id="arCOG01736">
    <property type="taxonomic scope" value="Archaea"/>
</dbReference>
<feature type="domain" description="Phosphoesterase HXTX" evidence="3">
    <location>
        <begin position="104"/>
        <end position="175"/>
    </location>
</feature>
<dbReference type="RefSeq" id="WP_012107270.1">
    <property type="nucleotide sequence ID" value="NC_009712.1"/>
</dbReference>
<evidence type="ECO:0000256" key="2">
    <source>
        <dbReference type="HAMAP-Rule" id="MF_01940"/>
    </source>
</evidence>
<sequence>MHTVMVRAFVAFEISEEMRELLRAAQDTFKKSSSRLTFVDPPLIHITVKFLGEVDERKIPLVISALNTIKAVPFAAKGSRITVNNFKSPHTVWCAIDDAGKGREVFGAVESVLAPLGFARETRAFTPHATLARVKVANPALFRCLEEVKTAPCGSCMVAGLKLKKSTLTPNGPVYEDIAEVAW</sequence>
<keyword evidence="4" id="KW-0436">Ligase</keyword>
<dbReference type="SUPFAM" id="SSF55144">
    <property type="entry name" value="LigT-like"/>
    <property type="match status" value="1"/>
</dbReference>
<evidence type="ECO:0000313" key="4">
    <source>
        <dbReference type="EMBL" id="ABS56224.1"/>
    </source>
</evidence>
<feature type="short sequence motif" description="HXTX 2" evidence="2">
    <location>
        <begin position="128"/>
        <end position="131"/>
    </location>
</feature>
<dbReference type="PANTHER" id="PTHR35561:SF1">
    <property type="entry name" value="RNA 2',3'-CYCLIC PHOSPHODIESTERASE"/>
    <property type="match status" value="1"/>
</dbReference>
<dbReference type="InterPro" id="IPR014051">
    <property type="entry name" value="Phosphoesterase_HXTX"/>
</dbReference>
<comment type="function">
    <text evidence="2">Hydrolyzes RNA 2',3'-cyclic phosphodiester to an RNA 2'-phosphomonoester.</text>
</comment>
<comment type="similarity">
    <text evidence="2">Belongs to the 2H phosphoesterase superfamily. ThpR family.</text>
</comment>
<feature type="active site" description="Proton donor" evidence="2">
    <location>
        <position position="45"/>
    </location>
</feature>
<reference evidence="5" key="1">
    <citation type="journal article" date="2015" name="Microbiology">
        <title>Genome of Methanoregula boonei 6A8 reveals adaptations to oligotrophic peatland environments.</title>
        <authorList>
            <person name="Braeuer S."/>
            <person name="Cadillo-Quiroz H."/>
            <person name="Kyrpides N."/>
            <person name="Woyke T."/>
            <person name="Goodwin L."/>
            <person name="Detter C."/>
            <person name="Podell S."/>
            <person name="Yavitt J.B."/>
            <person name="Zinder S.H."/>
        </authorList>
    </citation>
    <scope>NUCLEOTIDE SEQUENCE [LARGE SCALE GENOMIC DNA]</scope>
    <source>
        <strain evidence="5">DSM 21154 / JCM 14090 / 6A8</strain>
    </source>
</reference>
<dbReference type="PANTHER" id="PTHR35561">
    <property type="entry name" value="RNA 2',3'-CYCLIC PHOSPHODIESTERASE"/>
    <property type="match status" value="1"/>
</dbReference>
<protein>
    <recommendedName>
        <fullName evidence="2">RNA 2',3'-cyclic phosphodiesterase</fullName>
        <shortName evidence="2">RNA 2',3'-CPDase</shortName>
        <ecNumber evidence="2">3.1.4.58</ecNumber>
    </recommendedName>
</protein>
<dbReference type="AlphaFoldDB" id="A7I913"/>
<evidence type="ECO:0000259" key="3">
    <source>
        <dbReference type="Pfam" id="PF02834"/>
    </source>
</evidence>
<proteinExistence type="inferred from homology"/>
<dbReference type="STRING" id="456442.Mboo_1707"/>
<dbReference type="Gene3D" id="3.90.1140.10">
    <property type="entry name" value="Cyclic phosphodiesterase"/>
    <property type="match status" value="1"/>
</dbReference>
<dbReference type="HAMAP" id="MF_01940">
    <property type="entry name" value="RNA_CPDase"/>
    <property type="match status" value="1"/>
</dbReference>
<dbReference type="Pfam" id="PF02834">
    <property type="entry name" value="LigT_PEase"/>
    <property type="match status" value="2"/>
</dbReference>
<dbReference type="HOGENOM" id="CLU_081251_3_4_2"/>
<dbReference type="GeneID" id="5411300"/>
<evidence type="ECO:0000256" key="1">
    <source>
        <dbReference type="ARBA" id="ARBA00022801"/>
    </source>
</evidence>
<dbReference type="KEGG" id="mbn:Mboo_1707"/>
<dbReference type="Proteomes" id="UP000002408">
    <property type="component" value="Chromosome"/>
</dbReference>
<evidence type="ECO:0000313" key="5">
    <source>
        <dbReference type="Proteomes" id="UP000002408"/>
    </source>
</evidence>
<keyword evidence="1 2" id="KW-0378">Hydrolase</keyword>
<gene>
    <name evidence="4" type="ordered locus">Mboo_1707</name>
</gene>